<evidence type="ECO:0000256" key="14">
    <source>
        <dbReference type="ARBA" id="ARBA00032361"/>
    </source>
</evidence>
<dbReference type="InterPro" id="IPR048254">
    <property type="entry name" value="CDP_ALCOHOL_P_TRANSF_CS"/>
</dbReference>
<evidence type="ECO:0000256" key="5">
    <source>
        <dbReference type="ARBA" id="ARBA00017171"/>
    </source>
</evidence>
<dbReference type="PROSITE" id="PS00379">
    <property type="entry name" value="CDP_ALCOHOL_P_TRANSF"/>
    <property type="match status" value="1"/>
</dbReference>
<dbReference type="Gene3D" id="1.20.120.1760">
    <property type="match status" value="1"/>
</dbReference>
<evidence type="ECO:0000256" key="12">
    <source>
        <dbReference type="ARBA" id="ARBA00023209"/>
    </source>
</evidence>
<comment type="subcellular location">
    <subcellularLocation>
        <location evidence="2">Endomembrane system</location>
        <topology evidence="2">Multi-pass membrane protein</topology>
    </subcellularLocation>
</comment>
<organism evidence="17 18">
    <name type="scientific">Desulfosoma caldarium</name>
    <dbReference type="NCBI Taxonomy" id="610254"/>
    <lineage>
        <taxon>Bacteria</taxon>
        <taxon>Pseudomonadati</taxon>
        <taxon>Thermodesulfobacteriota</taxon>
        <taxon>Syntrophobacteria</taxon>
        <taxon>Syntrophobacterales</taxon>
        <taxon>Syntrophobacteraceae</taxon>
        <taxon>Desulfosoma</taxon>
    </lineage>
</organism>
<protein>
    <recommendedName>
        <fullName evidence="5">CDP-diacylglycerol--serine O-phosphatidyltransferase</fullName>
        <ecNumber evidence="4">2.7.8.8</ecNumber>
    </recommendedName>
    <alternativeName>
        <fullName evidence="14">Phosphatidylserine synthase</fullName>
    </alternativeName>
</protein>
<feature type="transmembrane region" description="Helical" evidence="16">
    <location>
        <begin position="117"/>
        <end position="135"/>
    </location>
</feature>
<dbReference type="GO" id="GO:0012505">
    <property type="term" value="C:endomembrane system"/>
    <property type="evidence" value="ECO:0007669"/>
    <property type="project" value="UniProtKB-SubCell"/>
</dbReference>
<evidence type="ECO:0000256" key="11">
    <source>
        <dbReference type="ARBA" id="ARBA00023136"/>
    </source>
</evidence>
<dbReference type="Proteomes" id="UP000276223">
    <property type="component" value="Unassembled WGS sequence"/>
</dbReference>
<evidence type="ECO:0000256" key="15">
    <source>
        <dbReference type="RuleBase" id="RU003750"/>
    </source>
</evidence>
<evidence type="ECO:0000256" key="3">
    <source>
        <dbReference type="ARBA" id="ARBA00010441"/>
    </source>
</evidence>
<dbReference type="GO" id="GO:0016020">
    <property type="term" value="C:membrane"/>
    <property type="evidence" value="ECO:0007669"/>
    <property type="project" value="InterPro"/>
</dbReference>
<name>A0A3N1URI8_9BACT</name>
<evidence type="ECO:0000256" key="6">
    <source>
        <dbReference type="ARBA" id="ARBA00022516"/>
    </source>
</evidence>
<keyword evidence="18" id="KW-1185">Reference proteome</keyword>
<keyword evidence="11 16" id="KW-0472">Membrane</keyword>
<accession>A0A3N1URI8</accession>
<keyword evidence="6" id="KW-0444">Lipid biosynthesis</keyword>
<comment type="similarity">
    <text evidence="3 15">Belongs to the CDP-alcohol phosphatidyltransferase class-I family.</text>
</comment>
<feature type="transmembrane region" description="Helical" evidence="16">
    <location>
        <begin position="147"/>
        <end position="168"/>
    </location>
</feature>
<reference evidence="17 18" key="1">
    <citation type="submission" date="2018-11" db="EMBL/GenBank/DDBJ databases">
        <title>Genomic Encyclopedia of Type Strains, Phase IV (KMG-IV): sequencing the most valuable type-strain genomes for metagenomic binning, comparative biology and taxonomic classification.</title>
        <authorList>
            <person name="Goeker M."/>
        </authorList>
    </citation>
    <scope>NUCLEOTIDE SEQUENCE [LARGE SCALE GENOMIC DNA]</scope>
    <source>
        <strain evidence="17 18">DSM 22027</strain>
    </source>
</reference>
<dbReference type="RefSeq" id="WP_123290494.1">
    <property type="nucleotide sequence ID" value="NZ_RJVA01000012.1"/>
</dbReference>
<evidence type="ECO:0000256" key="2">
    <source>
        <dbReference type="ARBA" id="ARBA00004127"/>
    </source>
</evidence>
<feature type="transmembrane region" description="Helical" evidence="16">
    <location>
        <begin position="211"/>
        <end position="228"/>
    </location>
</feature>
<evidence type="ECO:0000256" key="7">
    <source>
        <dbReference type="ARBA" id="ARBA00022679"/>
    </source>
</evidence>
<evidence type="ECO:0000256" key="9">
    <source>
        <dbReference type="ARBA" id="ARBA00022989"/>
    </source>
</evidence>
<evidence type="ECO:0000256" key="10">
    <source>
        <dbReference type="ARBA" id="ARBA00023098"/>
    </source>
</evidence>
<keyword evidence="8 16" id="KW-0812">Transmembrane</keyword>
<feature type="transmembrane region" description="Helical" evidence="16">
    <location>
        <begin position="21"/>
        <end position="48"/>
    </location>
</feature>
<keyword evidence="13" id="KW-1208">Phospholipid metabolism</keyword>
<comment type="caution">
    <text evidence="17">The sequence shown here is derived from an EMBL/GenBank/DDBJ whole genome shotgun (WGS) entry which is preliminary data.</text>
</comment>
<keyword evidence="10" id="KW-0443">Lipid metabolism</keyword>
<dbReference type="PANTHER" id="PTHR14269:SF61">
    <property type="entry name" value="CDP-DIACYLGLYCEROL--SERINE O-PHOSPHATIDYLTRANSFERASE"/>
    <property type="match status" value="1"/>
</dbReference>
<dbReference type="PANTHER" id="PTHR14269">
    <property type="entry name" value="CDP-DIACYLGLYCEROL--GLYCEROL-3-PHOSPHATE 3-PHOSPHATIDYLTRANSFERASE-RELATED"/>
    <property type="match status" value="1"/>
</dbReference>
<sequence>MSNSVNRLYAKRRKKRRWSDDGQAGSVTYVVPNLFTTANLFAGFYGIVSSINGHYENAAIAILVSCVFDILDGKIARLTKATSRFGVEYDSLADLVAFGVGPGLLMHLWALKPFGRLGWLAAFLFVACGALRLARFNVQAGTGSKKYFTGLPIPGAACMVATTVLFLLKIKGSDFSPVHIVFLLETYGLGFLMVSSIPYDSFKELEVVKGRPLPVLFVLVLLVTVVAAQPYMMLFILFTVYVLSGPVRYVYRKVKRVKTAENGPSAHELPKENGSSAC</sequence>
<feature type="transmembrane region" description="Helical" evidence="16">
    <location>
        <begin position="180"/>
        <end position="199"/>
    </location>
</feature>
<dbReference type="EMBL" id="RJVA01000012">
    <property type="protein sequence ID" value="ROQ92338.1"/>
    <property type="molecule type" value="Genomic_DNA"/>
</dbReference>
<evidence type="ECO:0000256" key="13">
    <source>
        <dbReference type="ARBA" id="ARBA00023264"/>
    </source>
</evidence>
<dbReference type="EC" id="2.7.8.8" evidence="4"/>
<proteinExistence type="inferred from homology"/>
<dbReference type="InterPro" id="IPR000462">
    <property type="entry name" value="CDP-OH_P_trans"/>
</dbReference>
<dbReference type="InterPro" id="IPR043130">
    <property type="entry name" value="CDP-OH_PTrfase_TM_dom"/>
</dbReference>
<keyword evidence="9 16" id="KW-1133">Transmembrane helix</keyword>
<keyword evidence="7 15" id="KW-0808">Transferase</keyword>
<dbReference type="InterPro" id="IPR004533">
    <property type="entry name" value="CDP-diaglyc--ser_O-PTrfase"/>
</dbReference>
<gene>
    <name evidence="17" type="ORF">EDC27_2043</name>
</gene>
<dbReference type="InterPro" id="IPR050324">
    <property type="entry name" value="CDP-alcohol_PTase-I"/>
</dbReference>
<dbReference type="GO" id="GO:0008654">
    <property type="term" value="P:phospholipid biosynthetic process"/>
    <property type="evidence" value="ECO:0007669"/>
    <property type="project" value="UniProtKB-KW"/>
</dbReference>
<dbReference type="AlphaFoldDB" id="A0A3N1URI8"/>
<dbReference type="NCBIfam" id="TIGR00473">
    <property type="entry name" value="pssA"/>
    <property type="match status" value="1"/>
</dbReference>
<evidence type="ECO:0000313" key="18">
    <source>
        <dbReference type="Proteomes" id="UP000276223"/>
    </source>
</evidence>
<comment type="catalytic activity">
    <reaction evidence="1">
        <text>a CDP-1,2-diacyl-sn-glycerol + L-serine = a 1,2-diacyl-sn-glycero-3-phospho-L-serine + CMP + H(+)</text>
        <dbReference type="Rhea" id="RHEA:16913"/>
        <dbReference type="ChEBI" id="CHEBI:15378"/>
        <dbReference type="ChEBI" id="CHEBI:33384"/>
        <dbReference type="ChEBI" id="CHEBI:57262"/>
        <dbReference type="ChEBI" id="CHEBI:58332"/>
        <dbReference type="ChEBI" id="CHEBI:60377"/>
        <dbReference type="EC" id="2.7.8.8"/>
    </reaction>
</comment>
<dbReference type="OrthoDB" id="9777147at2"/>
<evidence type="ECO:0000313" key="17">
    <source>
        <dbReference type="EMBL" id="ROQ92338.1"/>
    </source>
</evidence>
<evidence type="ECO:0000256" key="1">
    <source>
        <dbReference type="ARBA" id="ARBA00000287"/>
    </source>
</evidence>
<keyword evidence="12" id="KW-0594">Phospholipid biosynthesis</keyword>
<evidence type="ECO:0000256" key="8">
    <source>
        <dbReference type="ARBA" id="ARBA00022692"/>
    </source>
</evidence>
<dbReference type="GO" id="GO:0003882">
    <property type="term" value="F:CDP-diacylglycerol-serine O-phosphatidyltransferase activity"/>
    <property type="evidence" value="ECO:0007669"/>
    <property type="project" value="UniProtKB-EC"/>
</dbReference>
<evidence type="ECO:0000256" key="4">
    <source>
        <dbReference type="ARBA" id="ARBA00013174"/>
    </source>
</evidence>
<dbReference type="Pfam" id="PF01066">
    <property type="entry name" value="CDP-OH_P_transf"/>
    <property type="match status" value="1"/>
</dbReference>
<evidence type="ECO:0000256" key="16">
    <source>
        <dbReference type="SAM" id="Phobius"/>
    </source>
</evidence>
<feature type="transmembrane region" description="Helical" evidence="16">
    <location>
        <begin position="92"/>
        <end position="111"/>
    </location>
</feature>